<proteinExistence type="predicted"/>
<organism evidence="1 2">
    <name type="scientific">Garciella nitratireducens DSM 15102</name>
    <dbReference type="NCBI Taxonomy" id="1121911"/>
    <lineage>
        <taxon>Bacteria</taxon>
        <taxon>Bacillati</taxon>
        <taxon>Bacillota</taxon>
        <taxon>Clostridia</taxon>
        <taxon>Eubacteriales</taxon>
        <taxon>Eubacteriaceae</taxon>
        <taxon>Garciella</taxon>
    </lineage>
</organism>
<accession>A0A1T4N4A7</accession>
<keyword evidence="2" id="KW-1185">Reference proteome</keyword>
<reference evidence="1 2" key="1">
    <citation type="submission" date="2017-02" db="EMBL/GenBank/DDBJ databases">
        <authorList>
            <person name="Peterson S.W."/>
        </authorList>
    </citation>
    <scope>NUCLEOTIDE SEQUENCE [LARGE SCALE GENOMIC DNA]</scope>
    <source>
        <strain evidence="1 2">DSM 15102</strain>
    </source>
</reference>
<sequence>MDYFNKVFHMYSGESQMVELQFYRSLINVVIDCFGKKVLFVFEWMLLLVILF</sequence>
<dbReference type="AlphaFoldDB" id="A0A1T4N4A7"/>
<evidence type="ECO:0000313" key="1">
    <source>
        <dbReference type="EMBL" id="SJZ74169.1"/>
    </source>
</evidence>
<dbReference type="EMBL" id="FUWV01000009">
    <property type="protein sequence ID" value="SJZ74169.1"/>
    <property type="molecule type" value="Genomic_DNA"/>
</dbReference>
<protein>
    <submittedName>
        <fullName evidence="1">Uncharacterized protein</fullName>
    </submittedName>
</protein>
<dbReference type="Proteomes" id="UP000196365">
    <property type="component" value="Unassembled WGS sequence"/>
</dbReference>
<evidence type="ECO:0000313" key="2">
    <source>
        <dbReference type="Proteomes" id="UP000196365"/>
    </source>
</evidence>
<name>A0A1T4N4A7_9FIRM</name>
<gene>
    <name evidence="1" type="ORF">SAMN02745973_01557</name>
</gene>